<dbReference type="InterPro" id="IPR024659">
    <property type="entry name" value="Phage_coat_Gp5"/>
</dbReference>
<proteinExistence type="predicted"/>
<protein>
    <recommendedName>
        <fullName evidence="2">Coat protein</fullName>
    </recommendedName>
</protein>
<evidence type="ECO:0000313" key="1">
    <source>
        <dbReference type="EMBL" id="KKM18000.1"/>
    </source>
</evidence>
<evidence type="ECO:0008006" key="2">
    <source>
        <dbReference type="Google" id="ProtNLM"/>
    </source>
</evidence>
<accession>A0A0F9KRF6</accession>
<name>A0A0F9KRF6_9ZZZZ</name>
<comment type="caution">
    <text evidence="1">The sequence shown here is derived from an EMBL/GenBank/DDBJ whole genome shotgun (WGS) entry which is preliminary data.</text>
</comment>
<gene>
    <name evidence="1" type="ORF">LCGC14_1670080</name>
</gene>
<dbReference type="EMBL" id="LAZR01014325">
    <property type="protein sequence ID" value="KKM18000.1"/>
    <property type="molecule type" value="Genomic_DNA"/>
</dbReference>
<dbReference type="Pfam" id="PF11651">
    <property type="entry name" value="P22_CoatProtein"/>
    <property type="match status" value="1"/>
</dbReference>
<organism evidence="1">
    <name type="scientific">marine sediment metagenome</name>
    <dbReference type="NCBI Taxonomy" id="412755"/>
    <lineage>
        <taxon>unclassified sequences</taxon>
        <taxon>metagenomes</taxon>
        <taxon>ecological metagenomes</taxon>
    </lineage>
</organism>
<sequence length="414" mass="44734">MANTFSNPTVVARESLRHLENEMVMARVVFRGYEQEFNKLHNGWNQGASITINTPNYFRVKDGRTVDEVELNQRSTTFTVDKWKHVAWQLNAEEMTLDLDKWSARYLKPAMSALANKVDLDLLALYKDVPNQVGVPGTTPSTFYVFAQAKARLTEEACPMDQRYCVIEAQACAKLTDTLKGLFVQAIVAKAIRKGQITKSFAGFEMYESQNVNTHTVGTWAAVGDITKNGAASEGDTTLSLASTGTAQVANDGDIFTFATVNSVNPVTGTATGSLRQFVVTTQATMDGSGEIAALAATPGTAPHEIYSSAAAEKFLPYQTVNDIIAGGDAVTVAGTSGLVHPVSLAFHKDAFGLCMVPIVQPASCSWAARASYKGLHMSVIRYLTGATLTETIRFDILYGVKTLNPFLACRIAG</sequence>
<reference evidence="1" key="1">
    <citation type="journal article" date="2015" name="Nature">
        <title>Complex archaea that bridge the gap between prokaryotes and eukaryotes.</title>
        <authorList>
            <person name="Spang A."/>
            <person name="Saw J.H."/>
            <person name="Jorgensen S.L."/>
            <person name="Zaremba-Niedzwiedzka K."/>
            <person name="Martijn J."/>
            <person name="Lind A.E."/>
            <person name="van Eijk R."/>
            <person name="Schleper C."/>
            <person name="Guy L."/>
            <person name="Ettema T.J."/>
        </authorList>
    </citation>
    <scope>NUCLEOTIDE SEQUENCE</scope>
</reference>
<dbReference type="AlphaFoldDB" id="A0A0F9KRF6"/>
<dbReference type="Gene3D" id="2.40.30.240">
    <property type="match status" value="1"/>
</dbReference>